<keyword evidence="3" id="KW-1185">Reference proteome</keyword>
<evidence type="ECO:0000313" key="2">
    <source>
        <dbReference type="EMBL" id="KAJ8432198.1"/>
    </source>
</evidence>
<comment type="caution">
    <text evidence="2">The sequence shown here is derived from an EMBL/GenBank/DDBJ whole genome shotgun (WGS) entry which is preliminary data.</text>
</comment>
<sequence length="201" mass="22797">MAKKRMILSTLRMMRISNWDMYQQSEDTHNSGSEGDLSPPSSCDISGDRGNGGNGGASDIGNSQYSRQSSRGINPTKSNHNGKRDQEYKEETIAYTHPLLKKAKDKATKAPPNYKKQGLVTIIGHVNMKVMIVAHTIIDIIKQMEIRVHRLTHLTRLILLQLCFSQSNPNTQNHDNIQVFNHNTINHKDHHYSRPKFHGED</sequence>
<proteinExistence type="predicted"/>
<dbReference type="AlphaFoldDB" id="A0A9Q1JWI2"/>
<gene>
    <name evidence="2" type="ORF">Cgig2_013740</name>
</gene>
<organism evidence="2 3">
    <name type="scientific">Carnegiea gigantea</name>
    <dbReference type="NCBI Taxonomy" id="171969"/>
    <lineage>
        <taxon>Eukaryota</taxon>
        <taxon>Viridiplantae</taxon>
        <taxon>Streptophyta</taxon>
        <taxon>Embryophyta</taxon>
        <taxon>Tracheophyta</taxon>
        <taxon>Spermatophyta</taxon>
        <taxon>Magnoliopsida</taxon>
        <taxon>eudicotyledons</taxon>
        <taxon>Gunneridae</taxon>
        <taxon>Pentapetalae</taxon>
        <taxon>Caryophyllales</taxon>
        <taxon>Cactineae</taxon>
        <taxon>Cactaceae</taxon>
        <taxon>Cactoideae</taxon>
        <taxon>Echinocereeae</taxon>
        <taxon>Carnegiea</taxon>
    </lineage>
</organism>
<feature type="region of interest" description="Disordered" evidence="1">
    <location>
        <begin position="24"/>
        <end position="88"/>
    </location>
</feature>
<name>A0A9Q1JWI2_9CARY</name>
<reference evidence="2" key="1">
    <citation type="submission" date="2022-04" db="EMBL/GenBank/DDBJ databases">
        <title>Carnegiea gigantea Genome sequencing and assembly v2.</title>
        <authorList>
            <person name="Copetti D."/>
            <person name="Sanderson M.J."/>
            <person name="Burquez A."/>
            <person name="Wojciechowski M.F."/>
        </authorList>
    </citation>
    <scope>NUCLEOTIDE SEQUENCE</scope>
    <source>
        <strain evidence="2">SGP5-SGP5p</strain>
        <tissue evidence="2">Aerial part</tissue>
    </source>
</reference>
<dbReference type="EMBL" id="JAKOGI010000627">
    <property type="protein sequence ID" value="KAJ8432198.1"/>
    <property type="molecule type" value="Genomic_DNA"/>
</dbReference>
<feature type="compositionally biased region" description="Polar residues" evidence="1">
    <location>
        <begin position="64"/>
        <end position="79"/>
    </location>
</feature>
<protein>
    <submittedName>
        <fullName evidence="2">Uncharacterized protein</fullName>
    </submittedName>
</protein>
<evidence type="ECO:0000313" key="3">
    <source>
        <dbReference type="Proteomes" id="UP001153076"/>
    </source>
</evidence>
<dbReference type="Proteomes" id="UP001153076">
    <property type="component" value="Unassembled WGS sequence"/>
</dbReference>
<feature type="compositionally biased region" description="Polar residues" evidence="1">
    <location>
        <begin position="24"/>
        <end position="43"/>
    </location>
</feature>
<evidence type="ECO:0000256" key="1">
    <source>
        <dbReference type="SAM" id="MobiDB-lite"/>
    </source>
</evidence>
<feature type="compositionally biased region" description="Gly residues" evidence="1">
    <location>
        <begin position="49"/>
        <end position="58"/>
    </location>
</feature>
<accession>A0A9Q1JWI2</accession>